<keyword evidence="4" id="KW-0325">Glycoprotein</keyword>
<dbReference type="GO" id="GO:0021556">
    <property type="term" value="P:central nervous system formation"/>
    <property type="evidence" value="ECO:0007669"/>
    <property type="project" value="TreeGrafter"/>
</dbReference>
<evidence type="ECO:0000256" key="2">
    <source>
        <dbReference type="ARBA" id="ARBA00022729"/>
    </source>
</evidence>
<dbReference type="GO" id="GO:0005121">
    <property type="term" value="F:Toll binding"/>
    <property type="evidence" value="ECO:0007669"/>
    <property type="project" value="TreeGrafter"/>
</dbReference>
<dbReference type="InterPro" id="IPR052444">
    <property type="entry name" value="Spz/Toll_ligand-like"/>
</dbReference>
<evidence type="ECO:0000313" key="5">
    <source>
        <dbReference type="EnsemblMetazoa" id="AATE003648-PA.1"/>
    </source>
</evidence>
<protein>
    <submittedName>
        <fullName evidence="5">Uncharacterized protein</fullName>
    </submittedName>
</protein>
<dbReference type="VEuPathDB" id="VectorBase:AATE003648"/>
<dbReference type="GO" id="GO:0008083">
    <property type="term" value="F:growth factor activity"/>
    <property type="evidence" value="ECO:0007669"/>
    <property type="project" value="TreeGrafter"/>
</dbReference>
<dbReference type="AlphaFoldDB" id="A0A182IQN5"/>
<dbReference type="PANTHER" id="PTHR23199">
    <property type="entry name" value="NEUROTROPHIN 1-RELATED"/>
    <property type="match status" value="1"/>
</dbReference>
<dbReference type="PANTHER" id="PTHR23199:SF16">
    <property type="entry name" value="PROTEIN SPAETZLE 5"/>
    <property type="match status" value="1"/>
</dbReference>
<evidence type="ECO:0000256" key="3">
    <source>
        <dbReference type="ARBA" id="ARBA00023157"/>
    </source>
</evidence>
<dbReference type="InterPro" id="IPR029034">
    <property type="entry name" value="Cystine-knot_cytokine"/>
</dbReference>
<sequence length="462" mass="51725">LLRGTSGFPFETFKEVYRTEFSKSPSGNSSSALVLIASSHSRNVSDTRAGSTLHSIMPHPHPPDGMACVWSVQRPAMLFIILLHQILFTLGSPSPYPHPTLAPQNAAACGTYGQPSCAFVPAAPGMTPKCASPGMTFCETNPDYPTFLIKQLVEALGFQRIIANEEQIDFNSHKPPMEEEEHLHHHYHHFYGSFSPVESNGKPLMPAPGQGYSYSPPSPQQPSNTLRFDEPKHPPALVPQPIYIPKPQHSYNYQSYAKAPGFNRHNPAGAGQQGYFYPPPPRPPPVTQYSPAGWLKRFARDLSDKHLREARFAAMRRVDESVDPFDTEPTPFRLPTTMTSLLNETSYELMLRKARAKRQATALREPLCSVREKYITPQTALNTKGNWMFVVNQENSRQLVKTEVCSSTECSNLCNFPIGYSSRCEQRYVQKRLVTLDSSGRTLYVDTFWFPSCCVCSLYSGN</sequence>
<name>A0A182IQN5_ANOAO</name>
<proteinExistence type="predicted"/>
<dbReference type="SUPFAM" id="SSF57501">
    <property type="entry name" value="Cystine-knot cytokines"/>
    <property type="match status" value="1"/>
</dbReference>
<dbReference type="Gene3D" id="2.10.90.10">
    <property type="entry name" value="Cystine-knot cytokines"/>
    <property type="match status" value="1"/>
</dbReference>
<keyword evidence="2" id="KW-0732">Signal</keyword>
<dbReference type="EnsemblMetazoa" id="AATE003648-RA">
    <property type="protein sequence ID" value="AATE003648-PA.1"/>
    <property type="gene ID" value="AATE003648"/>
</dbReference>
<dbReference type="GO" id="GO:0045087">
    <property type="term" value="P:innate immune response"/>
    <property type="evidence" value="ECO:0007669"/>
    <property type="project" value="TreeGrafter"/>
</dbReference>
<comment type="subunit">
    <text evidence="1">Homodimer; disulfide-linked.</text>
</comment>
<organism evidence="5">
    <name type="scientific">Anopheles atroparvus</name>
    <name type="common">European mosquito</name>
    <dbReference type="NCBI Taxonomy" id="41427"/>
    <lineage>
        <taxon>Eukaryota</taxon>
        <taxon>Metazoa</taxon>
        <taxon>Ecdysozoa</taxon>
        <taxon>Arthropoda</taxon>
        <taxon>Hexapoda</taxon>
        <taxon>Insecta</taxon>
        <taxon>Pterygota</taxon>
        <taxon>Neoptera</taxon>
        <taxon>Endopterygota</taxon>
        <taxon>Diptera</taxon>
        <taxon>Nematocera</taxon>
        <taxon>Culicoidea</taxon>
        <taxon>Culicidae</taxon>
        <taxon>Anophelinae</taxon>
        <taxon>Anopheles</taxon>
    </lineage>
</organism>
<accession>A0A182IQN5</accession>
<dbReference type="Pfam" id="PF16077">
    <property type="entry name" value="Spaetzle"/>
    <property type="match status" value="1"/>
</dbReference>
<reference evidence="5" key="1">
    <citation type="submission" date="2022-08" db="UniProtKB">
        <authorList>
            <consortium name="EnsemblMetazoa"/>
        </authorList>
    </citation>
    <scope>IDENTIFICATION</scope>
    <source>
        <strain evidence="5">EBRO</strain>
    </source>
</reference>
<dbReference type="InterPro" id="IPR032104">
    <property type="entry name" value="Spaetzle"/>
</dbReference>
<dbReference type="GO" id="GO:0005615">
    <property type="term" value="C:extracellular space"/>
    <property type="evidence" value="ECO:0007669"/>
    <property type="project" value="UniProtKB-ARBA"/>
</dbReference>
<evidence type="ECO:0000256" key="1">
    <source>
        <dbReference type="ARBA" id="ARBA00011748"/>
    </source>
</evidence>
<dbReference type="STRING" id="41427.A0A182IQN5"/>
<keyword evidence="3" id="KW-1015">Disulfide bond</keyword>
<evidence type="ECO:0000256" key="4">
    <source>
        <dbReference type="ARBA" id="ARBA00023180"/>
    </source>
</evidence>
<dbReference type="FunFam" id="2.10.90.10:FF:000018">
    <property type="entry name" value="Spatzle 4"/>
    <property type="match status" value="1"/>
</dbReference>